<comment type="similarity">
    <text evidence="1">Belongs to the ABC transporter superfamily.</text>
</comment>
<keyword evidence="4 6" id="KW-0067">ATP-binding</keyword>
<dbReference type="GO" id="GO:0016887">
    <property type="term" value="F:ATP hydrolysis activity"/>
    <property type="evidence" value="ECO:0007669"/>
    <property type="project" value="InterPro"/>
</dbReference>
<evidence type="ECO:0000256" key="2">
    <source>
        <dbReference type="ARBA" id="ARBA00022448"/>
    </source>
</evidence>
<dbReference type="InterPro" id="IPR017871">
    <property type="entry name" value="ABC_transporter-like_CS"/>
</dbReference>
<dbReference type="Gene3D" id="3.40.50.300">
    <property type="entry name" value="P-loop containing nucleotide triphosphate hydrolases"/>
    <property type="match status" value="1"/>
</dbReference>
<sequence>MNDFVIKMDNVVKCFQNTTVLDHITLSFEKGRIYGLIGRNGSGKTMLLKCICGFVVPTSGKISVNGADIGRSEDFVKDMGIIIETPGFLPDYTGYENLRYLARIRGKIGKEEIRNAIVKVGLDPDDKKKVGKYSLGMRQRLGIAQAIMESPSILLLDEPMNGLDNQGVDEMRQLLLDLKESGTTIILASHSREDIEILCDNVAMLDKGRLTDYKYTSTICEPGN</sequence>
<dbReference type="PROSITE" id="PS50893">
    <property type="entry name" value="ABC_TRANSPORTER_2"/>
    <property type="match status" value="1"/>
</dbReference>
<accession>A0A4U8Q9M3</accession>
<keyword evidence="7" id="KW-1185">Reference proteome</keyword>
<dbReference type="InterPro" id="IPR003593">
    <property type="entry name" value="AAA+_ATPase"/>
</dbReference>
<organism evidence="6 7">
    <name type="scientific">Robinsoniella peoriensis</name>
    <dbReference type="NCBI Taxonomy" id="180332"/>
    <lineage>
        <taxon>Bacteria</taxon>
        <taxon>Bacillati</taxon>
        <taxon>Bacillota</taxon>
        <taxon>Clostridia</taxon>
        <taxon>Lachnospirales</taxon>
        <taxon>Lachnospiraceae</taxon>
        <taxon>Robinsoniella</taxon>
    </lineage>
</organism>
<evidence type="ECO:0000256" key="1">
    <source>
        <dbReference type="ARBA" id="ARBA00005417"/>
    </source>
</evidence>
<gene>
    <name evidence="6" type="primary">fbpC</name>
    <name evidence="6" type="ORF">DSM106044_01450</name>
</gene>
<evidence type="ECO:0000313" key="6">
    <source>
        <dbReference type="EMBL" id="TLD01651.1"/>
    </source>
</evidence>
<dbReference type="OrthoDB" id="9809205at2"/>
<evidence type="ECO:0000256" key="3">
    <source>
        <dbReference type="ARBA" id="ARBA00022741"/>
    </source>
</evidence>
<dbReference type="AlphaFoldDB" id="A0A4U8Q9M3"/>
<evidence type="ECO:0000313" key="7">
    <source>
        <dbReference type="Proteomes" id="UP000306509"/>
    </source>
</evidence>
<name>A0A4U8Q9M3_9FIRM</name>
<dbReference type="Proteomes" id="UP000306509">
    <property type="component" value="Unassembled WGS sequence"/>
</dbReference>
<evidence type="ECO:0000256" key="4">
    <source>
        <dbReference type="ARBA" id="ARBA00022840"/>
    </source>
</evidence>
<dbReference type="SUPFAM" id="SSF52540">
    <property type="entry name" value="P-loop containing nucleoside triphosphate hydrolases"/>
    <property type="match status" value="1"/>
</dbReference>
<dbReference type="GO" id="GO:0005524">
    <property type="term" value="F:ATP binding"/>
    <property type="evidence" value="ECO:0007669"/>
    <property type="project" value="UniProtKB-KW"/>
</dbReference>
<dbReference type="EMBL" id="QGQD01000033">
    <property type="protein sequence ID" value="TLD01651.1"/>
    <property type="molecule type" value="Genomic_DNA"/>
</dbReference>
<keyword evidence="2" id="KW-0813">Transport</keyword>
<dbReference type="SMART" id="SM00382">
    <property type="entry name" value="AAA"/>
    <property type="match status" value="1"/>
</dbReference>
<feature type="domain" description="ABC transporter" evidence="5">
    <location>
        <begin position="6"/>
        <end position="219"/>
    </location>
</feature>
<evidence type="ECO:0000259" key="5">
    <source>
        <dbReference type="PROSITE" id="PS50893"/>
    </source>
</evidence>
<protein>
    <submittedName>
        <fullName evidence="6">Fe(3+) ions import ATP-binding protein FbpC</fullName>
    </submittedName>
</protein>
<dbReference type="InterPro" id="IPR027417">
    <property type="entry name" value="P-loop_NTPase"/>
</dbReference>
<dbReference type="Pfam" id="PF00005">
    <property type="entry name" value="ABC_tran"/>
    <property type="match status" value="1"/>
</dbReference>
<proteinExistence type="inferred from homology"/>
<comment type="caution">
    <text evidence="6">The sequence shown here is derived from an EMBL/GenBank/DDBJ whole genome shotgun (WGS) entry which is preliminary data.</text>
</comment>
<keyword evidence="3" id="KW-0547">Nucleotide-binding</keyword>
<dbReference type="PANTHER" id="PTHR43335:SF8">
    <property type="entry name" value="ABC TRANSPORTER, ATP-BINDING PROTEIN"/>
    <property type="match status" value="1"/>
</dbReference>
<reference evidence="6 7" key="1">
    <citation type="journal article" date="2019" name="Anaerobe">
        <title>Detection of Robinsoniella peoriensis in multiple bone samples of a trauma patient.</title>
        <authorList>
            <person name="Schrottner P."/>
            <person name="Hartwich K."/>
            <person name="Bunk B."/>
            <person name="Schober I."/>
            <person name="Helbig S."/>
            <person name="Rudolph W.W."/>
            <person name="Gunzer F."/>
        </authorList>
    </citation>
    <scope>NUCLEOTIDE SEQUENCE [LARGE SCALE GENOMIC DNA]</scope>
    <source>
        <strain evidence="6 7">DSM 106044</strain>
    </source>
</reference>
<dbReference type="InterPro" id="IPR003439">
    <property type="entry name" value="ABC_transporter-like_ATP-bd"/>
</dbReference>
<dbReference type="RefSeq" id="WP_070042736.1">
    <property type="nucleotide sequence ID" value="NZ_CABMJZ010000126.1"/>
</dbReference>
<dbReference type="PANTHER" id="PTHR43335">
    <property type="entry name" value="ABC TRANSPORTER, ATP-BINDING PROTEIN"/>
    <property type="match status" value="1"/>
</dbReference>
<dbReference type="PROSITE" id="PS00211">
    <property type="entry name" value="ABC_TRANSPORTER_1"/>
    <property type="match status" value="1"/>
</dbReference>